<reference evidence="5" key="1">
    <citation type="submission" date="2021-02" db="EMBL/GenBank/DDBJ databases">
        <authorList>
            <person name="Nowell W R."/>
        </authorList>
    </citation>
    <scope>NUCLEOTIDE SEQUENCE</scope>
</reference>
<feature type="domain" description="NmrA-like" evidence="4">
    <location>
        <begin position="361"/>
        <end position="622"/>
    </location>
</feature>
<dbReference type="Gene3D" id="3.90.25.10">
    <property type="entry name" value="UDP-galactose 4-epimerase, domain 1"/>
    <property type="match status" value="2"/>
</dbReference>
<dbReference type="Pfam" id="PF05368">
    <property type="entry name" value="NmrA"/>
    <property type="match status" value="2"/>
</dbReference>
<sequence length="705" mass="80116">MIYTYIVHKHKTRKCKSVSTKKIILVIGGTGAQGAAVIKQLLRPDRVSGEPSPYTIRILTRDPSHRIIKDEFQSPDIEIVKGNVLDFNSVLKALKDCYGVFVNTDSFTIGEQAEVFAGIRIFELAKQVGTVKHYIWSSLDYITKKTNYNPIYDGCDHYNGKGRVADWMQQQPSDINGMVWSILTTGLYMESLYGGVFTPQIQDDGTRVFAAPLGKGHVPIVALADIGYFARYIFDHRTETSTKDLKIASQMLGWDELVETFKRVTNLPAVYKDVTIDEYIDASGLKDAPIAQDVPKGKTFGEFTRGWLRIYHDDVLERDMKWIEKVNPERVTVENWMRQTGYDGTRKPLLKDMEDGWSVSTKKIILVIGGTGAQGAAVIKQLLRPDRVSGEPSPYTIRILTRDPSHRIIKDEFQSPDIEIVKGNVLDFNSVLKALKDCYGVFVNTDSFTIGEQAEVFAGIRIFELAKQVGTVKHYIWSSLDYITKKTNYNPIYDGCDHYNGKGRVADWMQQQPSDINGMVWSILTTGLYMESLYGGVFTPQIQDDGTRVFAAPLGKGHVPIVALADIGYFARYIFDHRTETSTKDLKIASQMLGWDELVETFKRVTNLPAVYKDVTYDEFADGLEWRDAPIAQDVPKGKTFGENVRAWWHIYHDDVLERDMKWIEKVNPERVTVENWMRQTGYDGTRKPLLKDKEDGWLTSFKKT</sequence>
<protein>
    <recommendedName>
        <fullName evidence="3">NmrA-like family domain-containing protein 1</fullName>
    </recommendedName>
</protein>
<dbReference type="GO" id="GO:0005634">
    <property type="term" value="C:nucleus"/>
    <property type="evidence" value="ECO:0007669"/>
    <property type="project" value="TreeGrafter"/>
</dbReference>
<dbReference type="InterPro" id="IPR051164">
    <property type="entry name" value="NmrA-like_oxidored"/>
</dbReference>
<accession>A0A818SEA1</accession>
<evidence type="ECO:0000256" key="1">
    <source>
        <dbReference type="ARBA" id="ARBA00006328"/>
    </source>
</evidence>
<evidence type="ECO:0000313" key="5">
    <source>
        <dbReference type="EMBL" id="CAF3662131.1"/>
    </source>
</evidence>
<name>A0A818SEA1_9BILA</name>
<dbReference type="Proteomes" id="UP000663881">
    <property type="component" value="Unassembled WGS sequence"/>
</dbReference>
<feature type="domain" description="NmrA-like" evidence="4">
    <location>
        <begin position="20"/>
        <end position="277"/>
    </location>
</feature>
<dbReference type="CDD" id="cd05251">
    <property type="entry name" value="NmrA_like_SDR_a"/>
    <property type="match status" value="2"/>
</dbReference>
<dbReference type="SUPFAM" id="SSF51735">
    <property type="entry name" value="NAD(P)-binding Rossmann-fold domains"/>
    <property type="match status" value="2"/>
</dbReference>
<organism evidence="5 6">
    <name type="scientific">Adineta steineri</name>
    <dbReference type="NCBI Taxonomy" id="433720"/>
    <lineage>
        <taxon>Eukaryota</taxon>
        <taxon>Metazoa</taxon>
        <taxon>Spiralia</taxon>
        <taxon>Gnathifera</taxon>
        <taxon>Rotifera</taxon>
        <taxon>Eurotatoria</taxon>
        <taxon>Bdelloidea</taxon>
        <taxon>Adinetida</taxon>
        <taxon>Adinetidae</taxon>
        <taxon>Adineta</taxon>
    </lineage>
</organism>
<dbReference type="InterPro" id="IPR008030">
    <property type="entry name" value="NmrA-like"/>
</dbReference>
<dbReference type="AlphaFoldDB" id="A0A818SEA1"/>
<comment type="similarity">
    <text evidence="1">Belongs to the NmrA-type oxidoreductase family.</text>
</comment>
<evidence type="ECO:0000313" key="6">
    <source>
        <dbReference type="Proteomes" id="UP000663881"/>
    </source>
</evidence>
<dbReference type="EMBL" id="CAJOAY010000425">
    <property type="protein sequence ID" value="CAF3662131.1"/>
    <property type="molecule type" value="Genomic_DNA"/>
</dbReference>
<dbReference type="PANTHER" id="PTHR42748:SF14">
    <property type="entry name" value="SNOAL-LIKE DOMAIN-CONTAINING PROTEIN"/>
    <property type="match status" value="1"/>
</dbReference>
<comment type="caution">
    <text evidence="5">The sequence shown here is derived from an EMBL/GenBank/DDBJ whole genome shotgun (WGS) entry which is preliminary data.</text>
</comment>
<keyword evidence="2" id="KW-0521">NADP</keyword>
<evidence type="ECO:0000256" key="3">
    <source>
        <dbReference type="ARBA" id="ARBA00040296"/>
    </source>
</evidence>
<gene>
    <name evidence="5" type="ORF">OKA104_LOCUS9845</name>
</gene>
<dbReference type="Gene3D" id="3.40.50.720">
    <property type="entry name" value="NAD(P)-binding Rossmann-like Domain"/>
    <property type="match status" value="2"/>
</dbReference>
<dbReference type="InterPro" id="IPR036291">
    <property type="entry name" value="NAD(P)-bd_dom_sf"/>
</dbReference>
<evidence type="ECO:0000256" key="2">
    <source>
        <dbReference type="ARBA" id="ARBA00022857"/>
    </source>
</evidence>
<dbReference type="PANTHER" id="PTHR42748">
    <property type="entry name" value="NITROGEN METABOLITE REPRESSION PROTEIN NMRA FAMILY MEMBER"/>
    <property type="match status" value="1"/>
</dbReference>
<evidence type="ECO:0000259" key="4">
    <source>
        <dbReference type="Pfam" id="PF05368"/>
    </source>
</evidence>
<proteinExistence type="inferred from homology"/>